<gene>
    <name evidence="1" type="ORF">CUN60_11455</name>
</gene>
<dbReference type="KEGG" id="nba:CUN60_11455"/>
<dbReference type="AlphaFoldDB" id="A0A2I7N8U3"/>
<evidence type="ECO:0000313" key="2">
    <source>
        <dbReference type="Proteomes" id="UP000236655"/>
    </source>
</evidence>
<keyword evidence="2" id="KW-1185">Reference proteome</keyword>
<organism evidence="1 2">
    <name type="scientific">Aquella oligotrophica</name>
    <dbReference type="NCBI Taxonomy" id="2067065"/>
    <lineage>
        <taxon>Bacteria</taxon>
        <taxon>Pseudomonadati</taxon>
        <taxon>Pseudomonadota</taxon>
        <taxon>Betaproteobacteria</taxon>
        <taxon>Neisseriales</taxon>
        <taxon>Neisseriaceae</taxon>
        <taxon>Aquella</taxon>
    </lineage>
</organism>
<dbReference type="RefSeq" id="WP_102952170.1">
    <property type="nucleotide sequence ID" value="NZ_CP024847.1"/>
</dbReference>
<proteinExistence type="predicted"/>
<accession>A0A2I7N8U3</accession>
<dbReference type="OrthoDB" id="5297125at2"/>
<name>A0A2I7N8U3_9NEIS</name>
<sequence>MKLQIPTWHRSNGEIIACTEKIKVMRENIEELQQYLQDAFEDALLMDVDETQFRQFLLTLVNNLDNPYKDQNV</sequence>
<dbReference type="Proteomes" id="UP000236655">
    <property type="component" value="Chromosome"/>
</dbReference>
<reference evidence="2" key="1">
    <citation type="submission" date="2017-11" db="EMBL/GenBank/DDBJ databases">
        <authorList>
            <person name="Chan K.G."/>
            <person name="Lee L.S."/>
        </authorList>
    </citation>
    <scope>NUCLEOTIDE SEQUENCE [LARGE SCALE GENOMIC DNA]</scope>
    <source>
        <strain evidence="2">DSM 100970</strain>
    </source>
</reference>
<protein>
    <submittedName>
        <fullName evidence="1">Uncharacterized protein</fullName>
    </submittedName>
</protein>
<dbReference type="EMBL" id="CP024847">
    <property type="protein sequence ID" value="AUR52883.1"/>
    <property type="molecule type" value="Genomic_DNA"/>
</dbReference>
<evidence type="ECO:0000313" key="1">
    <source>
        <dbReference type="EMBL" id="AUR52883.1"/>
    </source>
</evidence>